<dbReference type="InterPro" id="IPR012133">
    <property type="entry name" value="Alpha-hydoxy_acid_DH_FMN"/>
</dbReference>
<keyword evidence="4" id="KW-0288">FMN</keyword>
<feature type="binding site" evidence="4">
    <location>
        <position position="266"/>
    </location>
    <ligand>
        <name>FMN</name>
        <dbReference type="ChEBI" id="CHEBI:58210"/>
    </ligand>
</feature>
<dbReference type="PANTHER" id="PTHR10578">
    <property type="entry name" value="S -2-HYDROXY-ACID OXIDASE-RELATED"/>
    <property type="match status" value="1"/>
</dbReference>
<feature type="binding site" evidence="4">
    <location>
        <begin position="325"/>
        <end position="326"/>
    </location>
    <ligand>
        <name>FMN</name>
        <dbReference type="ChEBI" id="CHEBI:58210"/>
    </ligand>
</feature>
<reference evidence="7 8" key="1">
    <citation type="submission" date="2018-05" db="EMBL/GenBank/DDBJ databases">
        <title>Genome sequencing and assembly of the regulated plant pathogen Lachnellula willkommii and related sister species for the development of diagnostic species identification markers.</title>
        <authorList>
            <person name="Giroux E."/>
            <person name="Bilodeau G."/>
        </authorList>
    </citation>
    <scope>NUCLEOTIDE SEQUENCE [LARGE SCALE GENOMIC DNA]</scope>
    <source>
        <strain evidence="7 8">CBS 172.35</strain>
    </source>
</reference>
<dbReference type="GO" id="GO:0016491">
    <property type="term" value="F:oxidoreductase activity"/>
    <property type="evidence" value="ECO:0007669"/>
    <property type="project" value="UniProtKB-KW"/>
</dbReference>
<feature type="binding site" evidence="4">
    <location>
        <begin position="97"/>
        <end position="99"/>
    </location>
    <ligand>
        <name>FMN</name>
        <dbReference type="ChEBI" id="CHEBI:58210"/>
    </ligand>
</feature>
<dbReference type="GO" id="GO:0010181">
    <property type="term" value="F:FMN binding"/>
    <property type="evidence" value="ECO:0007669"/>
    <property type="project" value="InterPro"/>
</dbReference>
<feature type="binding site" evidence="4">
    <location>
        <position position="271"/>
    </location>
    <ligand>
        <name>glyoxylate</name>
        <dbReference type="ChEBI" id="CHEBI:36655"/>
    </ligand>
</feature>
<feature type="region of interest" description="Disordered" evidence="5">
    <location>
        <begin position="1"/>
        <end position="24"/>
    </location>
</feature>
<name>A0A559MFF7_9HELO</name>
<evidence type="ECO:0000313" key="8">
    <source>
        <dbReference type="Proteomes" id="UP000315522"/>
    </source>
</evidence>
<feature type="binding site" evidence="4">
    <location>
        <position position="177"/>
    </location>
    <ligand>
        <name>FMN</name>
        <dbReference type="ChEBI" id="CHEBI:58210"/>
    </ligand>
</feature>
<evidence type="ECO:0000256" key="3">
    <source>
        <dbReference type="ARBA" id="ARBA00024042"/>
    </source>
</evidence>
<feature type="domain" description="FMN hydroxy acid dehydrogenase" evidence="6">
    <location>
        <begin position="25"/>
        <end position="375"/>
    </location>
</feature>
<dbReference type="SUPFAM" id="SSF51395">
    <property type="entry name" value="FMN-linked oxidoreductases"/>
    <property type="match status" value="1"/>
</dbReference>
<keyword evidence="4" id="KW-0285">Flavoprotein</keyword>
<feature type="binding site" evidence="4">
    <location>
        <position position="151"/>
    </location>
    <ligand>
        <name>glyoxylate</name>
        <dbReference type="ChEBI" id="CHEBI:36655"/>
    </ligand>
</feature>
<organism evidence="7 8">
    <name type="scientific">Lachnellula willkommii</name>
    <dbReference type="NCBI Taxonomy" id="215461"/>
    <lineage>
        <taxon>Eukaryota</taxon>
        <taxon>Fungi</taxon>
        <taxon>Dikarya</taxon>
        <taxon>Ascomycota</taxon>
        <taxon>Pezizomycotina</taxon>
        <taxon>Leotiomycetes</taxon>
        <taxon>Helotiales</taxon>
        <taxon>Lachnaceae</taxon>
        <taxon>Lachnellula</taxon>
    </lineage>
</organism>
<evidence type="ECO:0000256" key="4">
    <source>
        <dbReference type="PIRSR" id="PIRSR000138-2"/>
    </source>
</evidence>
<keyword evidence="2" id="KW-0560">Oxidoreductase</keyword>
<feature type="binding site" evidence="4">
    <location>
        <position position="186"/>
    </location>
    <ligand>
        <name>glyoxylate</name>
        <dbReference type="ChEBI" id="CHEBI:36655"/>
    </ligand>
</feature>
<feature type="compositionally biased region" description="Low complexity" evidence="5">
    <location>
        <begin position="8"/>
        <end position="21"/>
    </location>
</feature>
<accession>A0A559MFF7</accession>
<dbReference type="InterPro" id="IPR000262">
    <property type="entry name" value="FMN-dep_DH"/>
</dbReference>
<evidence type="ECO:0000313" key="7">
    <source>
        <dbReference type="EMBL" id="TVY91700.1"/>
    </source>
</evidence>
<sequence>MTAKRDIPSSPEISSSSSAAANDKPRLETILNANDFTKAAERAFTPRTSAFYSSAATDLVTNSKNRELVRRIMNVDRVDISRKILGSKSAAPFFISPTALVGLAHPDGELALRRAAANENIFQCISMSASFPFNSIVGAVPAKYPFFLQLYFDKDRLKTKTLLNQARDLGVKAIFRTVDSPTVGKREADERAAQNDLVGRAQLDASDKKAGGFGKSMGRFIDKTVMWEDIATIRRESRAKVVLKGVQTAEDVKMAVDWGVDAVLLSNRGGRSLDGSQATILVLLEVRKNYPEAFDKIEIFIDGGFERGSDILKAICLGATAVGIGRPFLYSLSYGQEGAERLSQILKDELETSMTLLGITSLDMATPPLVNKLDLDHLVISSGRDVERRSTSKL</sequence>
<proteinExistence type="inferred from homology"/>
<dbReference type="InterPro" id="IPR037396">
    <property type="entry name" value="FMN_HAD"/>
</dbReference>
<dbReference type="PROSITE" id="PS51349">
    <property type="entry name" value="FMN_HYDROXY_ACID_DH_2"/>
    <property type="match status" value="1"/>
</dbReference>
<feature type="binding site" evidence="4">
    <location>
        <position position="149"/>
    </location>
    <ligand>
        <name>FMN</name>
        <dbReference type="ChEBI" id="CHEBI:58210"/>
    </ligand>
</feature>
<evidence type="ECO:0000256" key="5">
    <source>
        <dbReference type="SAM" id="MobiDB-lite"/>
    </source>
</evidence>
<dbReference type="PIRSF" id="PIRSF000138">
    <property type="entry name" value="Al-hdrx_acd_dh"/>
    <property type="match status" value="1"/>
</dbReference>
<dbReference type="EMBL" id="QGML01000485">
    <property type="protein sequence ID" value="TVY91700.1"/>
    <property type="molecule type" value="Genomic_DNA"/>
</dbReference>
<dbReference type="AlphaFoldDB" id="A0A559MFF7"/>
<evidence type="ECO:0000259" key="6">
    <source>
        <dbReference type="PROSITE" id="PS51349"/>
    </source>
</evidence>
<protein>
    <submittedName>
        <fullName evidence="7">Cytochrome b2, mitochondrial</fullName>
    </submittedName>
</protein>
<gene>
    <name evidence="7" type="primary">CYB2_1</name>
    <name evidence="7" type="ORF">LAWI1_G001842</name>
</gene>
<comment type="similarity">
    <text evidence="3">Belongs to the FMN-dependent alpha-hydroxy acid dehydrogenase family.</text>
</comment>
<comment type="caution">
    <text evidence="7">The sequence shown here is derived from an EMBL/GenBank/DDBJ whole genome shotgun (WGS) entry which is preliminary data.</text>
</comment>
<feature type="binding site" evidence="4">
    <location>
        <position position="244"/>
    </location>
    <ligand>
        <name>FMN</name>
        <dbReference type="ChEBI" id="CHEBI:58210"/>
    </ligand>
</feature>
<feature type="binding site" evidence="4">
    <location>
        <position position="126"/>
    </location>
    <ligand>
        <name>FMN</name>
        <dbReference type="ChEBI" id="CHEBI:58210"/>
    </ligand>
</feature>
<evidence type="ECO:0000256" key="1">
    <source>
        <dbReference type="ARBA" id="ARBA00001917"/>
    </source>
</evidence>
<dbReference type="PANTHER" id="PTHR10578:SF104">
    <property type="entry name" value="CYTOCHROME B2, MITOCHONDRIAL-RELATED"/>
    <property type="match status" value="1"/>
</dbReference>
<dbReference type="Proteomes" id="UP000315522">
    <property type="component" value="Unassembled WGS sequence"/>
</dbReference>
<comment type="cofactor">
    <cofactor evidence="1">
        <name>FMN</name>
        <dbReference type="ChEBI" id="CHEBI:58210"/>
    </cofactor>
</comment>
<dbReference type="Gene3D" id="3.20.20.70">
    <property type="entry name" value="Aldolase class I"/>
    <property type="match status" value="1"/>
</dbReference>
<dbReference type="Pfam" id="PF01070">
    <property type="entry name" value="FMN_dh"/>
    <property type="match status" value="1"/>
</dbReference>
<dbReference type="InterPro" id="IPR013785">
    <property type="entry name" value="Aldolase_TIM"/>
</dbReference>
<keyword evidence="8" id="KW-1185">Reference proteome</keyword>
<evidence type="ECO:0000256" key="2">
    <source>
        <dbReference type="ARBA" id="ARBA00023002"/>
    </source>
</evidence>